<dbReference type="InterPro" id="IPR031876">
    <property type="entry name" value="DUF4760"/>
</dbReference>
<keyword evidence="1" id="KW-1133">Transmembrane helix</keyword>
<comment type="caution">
    <text evidence="2">The sequence shown here is derived from an EMBL/GenBank/DDBJ whole genome shotgun (WGS) entry which is preliminary data.</text>
</comment>
<gene>
    <name evidence="2" type="ORF">SI859A1_00996</name>
</gene>
<keyword evidence="3" id="KW-1185">Reference proteome</keyword>
<feature type="transmembrane region" description="Helical" evidence="1">
    <location>
        <begin position="6"/>
        <end position="22"/>
    </location>
</feature>
<dbReference type="Proteomes" id="UP000000321">
    <property type="component" value="Unassembled WGS sequence"/>
</dbReference>
<protein>
    <recommendedName>
        <fullName evidence="4">DUF4760 domain-containing protein</fullName>
    </recommendedName>
</protein>
<accession>Q1YJK3</accession>
<sequence>MTPEYAILIVAALATTGWLYAARRARTLAKKQHTINVILQTNFNARFLEARAKIAPHLKAGKCPPDILNGADEDLRANFRDILNHYEFVSAGLRNGDFDEKLVKDSERGTYVALYTCCEAYIWHLRDGRKRMTIYEHLEWVHRRWHKKPPNAFTRAVERVRGRPFYGKLDAERD</sequence>
<dbReference type="BioCyc" id="AURANTIMONAS:SI859A1_00996-MONOMER"/>
<dbReference type="EMBL" id="AAPJ01000002">
    <property type="protein sequence ID" value="EAS50870.1"/>
    <property type="molecule type" value="Genomic_DNA"/>
</dbReference>
<evidence type="ECO:0000256" key="1">
    <source>
        <dbReference type="SAM" id="Phobius"/>
    </source>
</evidence>
<dbReference type="HOGENOM" id="CLU_130400_0_0_5"/>
<reference evidence="2 3" key="1">
    <citation type="journal article" date="2008" name="Appl. Environ. Microbiol.">
        <title>Genomic insights into Mn(II) oxidation by the marine alphaproteobacterium Aurantimonas sp. strain SI85-9A1.</title>
        <authorList>
            <person name="Dick G.J."/>
            <person name="Podell S."/>
            <person name="Johnson H.A."/>
            <person name="Rivera-Espinoza Y."/>
            <person name="Bernier-Latmani R."/>
            <person name="McCarthy J.K."/>
            <person name="Torpey J.W."/>
            <person name="Clement B.G."/>
            <person name="Gaasterland T."/>
            <person name="Tebo B.M."/>
        </authorList>
    </citation>
    <scope>NUCLEOTIDE SEQUENCE [LARGE SCALE GENOMIC DNA]</scope>
    <source>
        <strain evidence="2 3">SI85-9A1</strain>
    </source>
</reference>
<name>Q1YJK3_AURMS</name>
<dbReference type="AlphaFoldDB" id="Q1YJK3"/>
<organism evidence="2 3">
    <name type="scientific">Aurantimonas manganoxydans (strain ATCC BAA-1229 / DSM 21871 / SI85-9A1)</name>
    <dbReference type="NCBI Taxonomy" id="287752"/>
    <lineage>
        <taxon>Bacteria</taxon>
        <taxon>Pseudomonadati</taxon>
        <taxon>Pseudomonadota</taxon>
        <taxon>Alphaproteobacteria</taxon>
        <taxon>Hyphomicrobiales</taxon>
        <taxon>Aurantimonadaceae</taxon>
        <taxon>Aurantimonas</taxon>
    </lineage>
</organism>
<proteinExistence type="predicted"/>
<keyword evidence="1" id="KW-0812">Transmembrane</keyword>
<dbReference type="RefSeq" id="WP_009208859.1">
    <property type="nucleotide sequence ID" value="NZ_BBWP01000022.1"/>
</dbReference>
<evidence type="ECO:0000313" key="2">
    <source>
        <dbReference type="EMBL" id="EAS50870.1"/>
    </source>
</evidence>
<evidence type="ECO:0000313" key="3">
    <source>
        <dbReference type="Proteomes" id="UP000000321"/>
    </source>
</evidence>
<dbReference type="OrthoDB" id="7342716at2"/>
<dbReference type="Pfam" id="PF15956">
    <property type="entry name" value="DUF4760"/>
    <property type="match status" value="1"/>
</dbReference>
<keyword evidence="1" id="KW-0472">Membrane</keyword>
<evidence type="ECO:0008006" key="4">
    <source>
        <dbReference type="Google" id="ProtNLM"/>
    </source>
</evidence>